<organism evidence="2 3">
    <name type="scientific">Meganyctiphanes norvegica</name>
    <name type="common">Northern krill</name>
    <name type="synonym">Thysanopoda norvegica</name>
    <dbReference type="NCBI Taxonomy" id="48144"/>
    <lineage>
        <taxon>Eukaryota</taxon>
        <taxon>Metazoa</taxon>
        <taxon>Ecdysozoa</taxon>
        <taxon>Arthropoda</taxon>
        <taxon>Crustacea</taxon>
        <taxon>Multicrustacea</taxon>
        <taxon>Malacostraca</taxon>
        <taxon>Eumalacostraca</taxon>
        <taxon>Eucarida</taxon>
        <taxon>Euphausiacea</taxon>
        <taxon>Euphausiidae</taxon>
        <taxon>Meganyctiphanes</taxon>
    </lineage>
</organism>
<feature type="region of interest" description="Disordered" evidence="1">
    <location>
        <begin position="189"/>
        <end position="219"/>
    </location>
</feature>
<keyword evidence="3" id="KW-1185">Reference proteome</keyword>
<comment type="caution">
    <text evidence="2">The sequence shown here is derived from an EMBL/GenBank/DDBJ whole genome shotgun (WGS) entry which is preliminary data.</text>
</comment>
<reference evidence="2 3" key="1">
    <citation type="submission" date="2024-05" db="EMBL/GenBank/DDBJ databases">
        <authorList>
            <person name="Wallberg A."/>
        </authorList>
    </citation>
    <scope>NUCLEOTIDE SEQUENCE [LARGE SCALE GENOMIC DNA]</scope>
</reference>
<evidence type="ECO:0000313" key="3">
    <source>
        <dbReference type="Proteomes" id="UP001497623"/>
    </source>
</evidence>
<evidence type="ECO:0000256" key="1">
    <source>
        <dbReference type="SAM" id="MobiDB-lite"/>
    </source>
</evidence>
<proteinExistence type="predicted"/>
<accession>A0AAV2QEY1</accession>
<name>A0AAV2QEY1_MEGNR</name>
<dbReference type="Proteomes" id="UP001497623">
    <property type="component" value="Unassembled WGS sequence"/>
</dbReference>
<dbReference type="EMBL" id="CAXKWB010006606">
    <property type="protein sequence ID" value="CAL4083581.1"/>
    <property type="molecule type" value="Genomic_DNA"/>
</dbReference>
<protein>
    <submittedName>
        <fullName evidence="2">Uncharacterized protein</fullName>
    </submittedName>
</protein>
<evidence type="ECO:0000313" key="2">
    <source>
        <dbReference type="EMBL" id="CAL4083581.1"/>
    </source>
</evidence>
<feature type="compositionally biased region" description="Polar residues" evidence="1">
    <location>
        <begin position="200"/>
        <end position="215"/>
    </location>
</feature>
<dbReference type="AlphaFoldDB" id="A0AAV2QEY1"/>
<gene>
    <name evidence="2" type="ORF">MNOR_LOCUS12185</name>
</gene>
<sequence>QVSATTIQRTWNKLLDPKLLAEAIAADVSLTSFEGFTNEVPAVVEDNQLLLRTIVQNLNNCVPLGFLQVNQDLLEIVTDDFLEDVSDLDHVQFVYDERECSLNSYYEEARPQFNTKTKNLQNILVQASKLEKSLYANYTDDPSKLNDMVFDINKVLGPIKEELAKNRQGFKQSKLKDWARSLQSTINSINSSSDIDEQSPSTSFTNATQSSSNINPARYSHIKASKVPLN</sequence>
<feature type="non-terminal residue" evidence="2">
    <location>
        <position position="1"/>
    </location>
</feature>